<gene>
    <name evidence="7" type="ORF">C8D95_107145</name>
</gene>
<organism evidence="7 8">
    <name type="scientific">Silicimonas algicola</name>
    <dbReference type="NCBI Taxonomy" id="1826607"/>
    <lineage>
        <taxon>Bacteria</taxon>
        <taxon>Pseudomonadati</taxon>
        <taxon>Pseudomonadota</taxon>
        <taxon>Alphaproteobacteria</taxon>
        <taxon>Rhodobacterales</taxon>
        <taxon>Paracoccaceae</taxon>
    </lineage>
</organism>
<evidence type="ECO:0000256" key="2">
    <source>
        <dbReference type="ARBA" id="ARBA00022692"/>
    </source>
</evidence>
<keyword evidence="5" id="KW-0732">Signal</keyword>
<dbReference type="GO" id="GO:0016020">
    <property type="term" value="C:membrane"/>
    <property type="evidence" value="ECO:0007669"/>
    <property type="project" value="UniProtKB-SubCell"/>
</dbReference>
<evidence type="ECO:0000256" key="1">
    <source>
        <dbReference type="ARBA" id="ARBA00004141"/>
    </source>
</evidence>
<dbReference type="CDD" id="cd18773">
    <property type="entry name" value="PDC1_HK_sensor"/>
    <property type="match status" value="1"/>
</dbReference>
<keyword evidence="2" id="KW-0812">Transmembrane</keyword>
<accession>A0A316G3M4</accession>
<dbReference type="Pfam" id="PF13675">
    <property type="entry name" value="PilJ"/>
    <property type="match status" value="2"/>
</dbReference>
<dbReference type="OrthoDB" id="195732at2"/>
<dbReference type="RefSeq" id="WP_109760070.1">
    <property type="nucleotide sequence ID" value="NZ_CP034588.1"/>
</dbReference>
<comment type="caution">
    <text evidence="7">The sequence shown here is derived from an EMBL/GenBank/DDBJ whole genome shotgun (WGS) entry which is preliminary data.</text>
</comment>
<evidence type="ECO:0000313" key="7">
    <source>
        <dbReference type="EMBL" id="PWK55479.1"/>
    </source>
</evidence>
<feature type="signal peptide" evidence="5">
    <location>
        <begin position="1"/>
        <end position="29"/>
    </location>
</feature>
<proteinExistence type="predicted"/>
<keyword evidence="4" id="KW-0472">Membrane</keyword>
<evidence type="ECO:0000256" key="3">
    <source>
        <dbReference type="ARBA" id="ARBA00022989"/>
    </source>
</evidence>
<evidence type="ECO:0000259" key="6">
    <source>
        <dbReference type="Pfam" id="PF13675"/>
    </source>
</evidence>
<keyword evidence="3" id="KW-1133">Transmembrane helix</keyword>
<feature type="domain" description="NarX-like N-terminal" evidence="6">
    <location>
        <begin position="168"/>
        <end position="258"/>
    </location>
</feature>
<reference evidence="7 8" key="1">
    <citation type="submission" date="2018-05" db="EMBL/GenBank/DDBJ databases">
        <title>Genomic Encyclopedia of Type Strains, Phase IV (KMG-IV): sequencing the most valuable type-strain genomes for metagenomic binning, comparative biology and taxonomic classification.</title>
        <authorList>
            <person name="Goeker M."/>
        </authorList>
    </citation>
    <scope>NUCLEOTIDE SEQUENCE [LARGE SCALE GENOMIC DNA]</scope>
    <source>
        <strain evidence="7 8">DSM 103371</strain>
    </source>
</reference>
<dbReference type="Proteomes" id="UP000245390">
    <property type="component" value="Unassembled WGS sequence"/>
</dbReference>
<feature type="chain" id="PRO_5016380668" evidence="5">
    <location>
        <begin position="30"/>
        <end position="469"/>
    </location>
</feature>
<dbReference type="KEGG" id="salo:EF888_07570"/>
<comment type="subcellular location">
    <subcellularLocation>
        <location evidence="1">Membrane</location>
        <topology evidence="1">Multi-pass membrane protein</topology>
    </subcellularLocation>
</comment>
<sequence length="469" mass="49521">MKQHSPKRTLIAAAVASVAALSLAAPAFAQEFDGSKARVNLAGKLRTLTQAVASASCRLEAGIEPEAARSELVEAKNEFNVILAGLTDGSSALGIPSAEKFGVVKKSIGAVRDLWQPVDKAASAMVTGQDSGEGAKLIASSNADLLQATMILASDMTGKYSNPNELTQADAMALNIAGRQLMLAHQMSKEVCGIMANAADMGTVEGLGSTLDTYTVSLNALSNGMVDAGINPPPTEAVAKELAAVNATWTETLGALNAIRGGFAPSSENVANLAVTSADLTTRMDNVVTLYMLATPGQEDVYRVPLRAYAESQLNQWLSNPELIAAIKAQNAEHTNLTQAEIDQLDLDWRAQRKAEAKPLIDGILSRPASAWLAQKQSETAQFVTEVFAMDNRGLNVAQSTETSDYWQGDEAKWQDTFGNGSGEIHISEVEFDDSTGSYQSQVSMPVKDPATGELIGAITFGVNVQSLL</sequence>
<protein>
    <submittedName>
        <fullName evidence="7">PilJ/NarX-like methyl-accepting chemotaxis transducer</fullName>
    </submittedName>
</protein>
<name>A0A316G3M4_9RHOB</name>
<dbReference type="InterPro" id="IPR029095">
    <property type="entry name" value="NarX-like_N"/>
</dbReference>
<keyword evidence="8" id="KW-1185">Reference proteome</keyword>
<feature type="domain" description="NarX-like N-terminal" evidence="6">
    <location>
        <begin position="33"/>
        <end position="131"/>
    </location>
</feature>
<evidence type="ECO:0000256" key="4">
    <source>
        <dbReference type="ARBA" id="ARBA00023136"/>
    </source>
</evidence>
<dbReference type="AlphaFoldDB" id="A0A316G3M4"/>
<evidence type="ECO:0000313" key="8">
    <source>
        <dbReference type="Proteomes" id="UP000245390"/>
    </source>
</evidence>
<evidence type="ECO:0000256" key="5">
    <source>
        <dbReference type="SAM" id="SignalP"/>
    </source>
</evidence>
<dbReference type="EMBL" id="QGGV01000007">
    <property type="protein sequence ID" value="PWK55479.1"/>
    <property type="molecule type" value="Genomic_DNA"/>
</dbReference>